<dbReference type="SUPFAM" id="SSF51717">
    <property type="entry name" value="Dihydropteroate synthetase-like"/>
    <property type="match status" value="1"/>
</dbReference>
<dbReference type="HAMAP" id="MF_00159">
    <property type="entry name" value="IspG"/>
    <property type="match status" value="1"/>
</dbReference>
<protein>
    <recommendedName>
        <fullName evidence="7">4-hydroxy-3-methylbut-2-en-1-yl diphosphate synthase (flavodoxin)</fullName>
        <ecNumber evidence="7">1.17.7.3</ecNumber>
    </recommendedName>
    <alternativeName>
        <fullName evidence="7">1-hydroxy-2-methyl-2-(E)-butenyl 4-diphosphate synthase</fullName>
    </alternativeName>
</protein>
<dbReference type="GO" id="GO:0051539">
    <property type="term" value="F:4 iron, 4 sulfur cluster binding"/>
    <property type="evidence" value="ECO:0007669"/>
    <property type="project" value="UniProtKB-UniRule"/>
</dbReference>
<dbReference type="Pfam" id="PF04551">
    <property type="entry name" value="GcpE"/>
    <property type="match status" value="1"/>
</dbReference>
<keyword evidence="3 7" id="KW-0560">Oxidoreductase</keyword>
<dbReference type="PANTHER" id="PTHR30454">
    <property type="entry name" value="4-HYDROXY-3-METHYLBUT-2-EN-1-YL DIPHOSPHATE SYNTHASE"/>
    <property type="match status" value="1"/>
</dbReference>
<keyword evidence="11" id="KW-1185">Reference proteome</keyword>
<name>A0A7W7Y502_9BACT</name>
<evidence type="ECO:0000256" key="7">
    <source>
        <dbReference type="HAMAP-Rule" id="MF_00159"/>
    </source>
</evidence>
<comment type="caution">
    <text evidence="10">The sequence shown here is derived from an EMBL/GenBank/DDBJ whole genome shotgun (WGS) entry which is preliminary data.</text>
</comment>
<feature type="binding site" evidence="7">
    <location>
        <position position="302"/>
    </location>
    <ligand>
        <name>[4Fe-4S] cluster</name>
        <dbReference type="ChEBI" id="CHEBI:49883"/>
    </ligand>
</feature>
<dbReference type="AlphaFoldDB" id="A0A7W7Y502"/>
<accession>A0A7W7Y502</accession>
<dbReference type="Pfam" id="PF26540">
    <property type="entry name" value="GcpE_C"/>
    <property type="match status" value="1"/>
</dbReference>
<evidence type="ECO:0000259" key="9">
    <source>
        <dbReference type="Pfam" id="PF26540"/>
    </source>
</evidence>
<feature type="binding site" evidence="7">
    <location>
        <position position="309"/>
    </location>
    <ligand>
        <name>[4Fe-4S] cluster</name>
        <dbReference type="ChEBI" id="CHEBI:49883"/>
    </ligand>
</feature>
<dbReference type="EMBL" id="JACHID010000009">
    <property type="protein sequence ID" value="MBB5022213.1"/>
    <property type="molecule type" value="Genomic_DNA"/>
</dbReference>
<dbReference type="GO" id="GO:0046429">
    <property type="term" value="F:4-hydroxy-3-methylbut-2-en-1-yl diphosphate synthase activity (ferredoxin)"/>
    <property type="evidence" value="ECO:0007669"/>
    <property type="project" value="UniProtKB-UniRule"/>
</dbReference>
<dbReference type="FunFam" id="3.20.20.20:FF:000001">
    <property type="entry name" value="4-hydroxy-3-methylbut-2-en-1-yl diphosphate synthase (flavodoxin)"/>
    <property type="match status" value="1"/>
</dbReference>
<evidence type="ECO:0000256" key="4">
    <source>
        <dbReference type="ARBA" id="ARBA00023004"/>
    </source>
</evidence>
<feature type="binding site" evidence="7">
    <location>
        <position position="270"/>
    </location>
    <ligand>
        <name>[4Fe-4S] cluster</name>
        <dbReference type="ChEBI" id="CHEBI:49883"/>
    </ligand>
</feature>
<comment type="catalytic activity">
    <reaction evidence="7">
        <text>(2E)-4-hydroxy-3-methylbut-2-enyl diphosphate + oxidized [flavodoxin] + H2O + 2 H(+) = 2-C-methyl-D-erythritol 2,4-cyclic diphosphate + reduced [flavodoxin]</text>
        <dbReference type="Rhea" id="RHEA:43604"/>
        <dbReference type="Rhea" id="RHEA-COMP:10622"/>
        <dbReference type="Rhea" id="RHEA-COMP:10623"/>
        <dbReference type="ChEBI" id="CHEBI:15377"/>
        <dbReference type="ChEBI" id="CHEBI:15378"/>
        <dbReference type="ChEBI" id="CHEBI:57618"/>
        <dbReference type="ChEBI" id="CHEBI:58210"/>
        <dbReference type="ChEBI" id="CHEBI:58483"/>
        <dbReference type="ChEBI" id="CHEBI:128753"/>
        <dbReference type="EC" id="1.17.7.3"/>
    </reaction>
</comment>
<comment type="function">
    <text evidence="7">Converts 2C-methyl-D-erythritol 2,4-cyclodiphosphate (ME-2,4cPP) into 1-hydroxy-2-methyl-2-(E)-butenyl 4-diphosphate.</text>
</comment>
<evidence type="ECO:0000313" key="10">
    <source>
        <dbReference type="EMBL" id="MBB5022213.1"/>
    </source>
</evidence>
<dbReference type="InterPro" id="IPR058579">
    <property type="entry name" value="IspG_C"/>
</dbReference>
<evidence type="ECO:0000256" key="1">
    <source>
        <dbReference type="ARBA" id="ARBA00022485"/>
    </source>
</evidence>
<dbReference type="PIRSF" id="PIRSF004640">
    <property type="entry name" value="IspG"/>
    <property type="match status" value="1"/>
</dbReference>
<dbReference type="Proteomes" id="UP000528322">
    <property type="component" value="Unassembled WGS sequence"/>
</dbReference>
<keyword evidence="4 7" id="KW-0408">Iron</keyword>
<dbReference type="Gene3D" id="3.30.413.10">
    <property type="entry name" value="Sulfite Reductase Hemoprotein, domain 1"/>
    <property type="match status" value="1"/>
</dbReference>
<dbReference type="GO" id="GO:0019288">
    <property type="term" value="P:isopentenyl diphosphate biosynthetic process, methylerythritol 4-phosphate pathway"/>
    <property type="evidence" value="ECO:0007669"/>
    <property type="project" value="UniProtKB-UniRule"/>
</dbReference>
<keyword evidence="1 7" id="KW-0004">4Fe-4S</keyword>
<dbReference type="RefSeq" id="WP_183732322.1">
    <property type="nucleotide sequence ID" value="NZ_JACHID010000009.1"/>
</dbReference>
<dbReference type="GO" id="GO:0016114">
    <property type="term" value="P:terpenoid biosynthetic process"/>
    <property type="evidence" value="ECO:0007669"/>
    <property type="project" value="InterPro"/>
</dbReference>
<evidence type="ECO:0000256" key="5">
    <source>
        <dbReference type="ARBA" id="ARBA00023014"/>
    </source>
</evidence>
<dbReference type="InterPro" id="IPR004588">
    <property type="entry name" value="IspG_bac-typ"/>
</dbReference>
<proteinExistence type="inferred from homology"/>
<dbReference type="GO" id="GO:0005506">
    <property type="term" value="F:iron ion binding"/>
    <property type="evidence" value="ECO:0007669"/>
    <property type="project" value="InterPro"/>
</dbReference>
<comment type="similarity">
    <text evidence="7">Belongs to the IspG family.</text>
</comment>
<feature type="domain" description="IspG C-terminal" evidence="9">
    <location>
        <begin position="263"/>
        <end position="350"/>
    </location>
</feature>
<evidence type="ECO:0000259" key="8">
    <source>
        <dbReference type="Pfam" id="PF04551"/>
    </source>
</evidence>
<dbReference type="GO" id="GO:0141197">
    <property type="term" value="F:4-hydroxy-3-methylbut-2-enyl-diphosphate synthase activity (flavodoxin)"/>
    <property type="evidence" value="ECO:0007669"/>
    <property type="project" value="UniProtKB-EC"/>
</dbReference>
<evidence type="ECO:0000313" key="11">
    <source>
        <dbReference type="Proteomes" id="UP000528322"/>
    </source>
</evidence>
<evidence type="ECO:0000256" key="2">
    <source>
        <dbReference type="ARBA" id="ARBA00022723"/>
    </source>
</evidence>
<sequence>MTLLQRHLTRQIHLGSVPIGGSAPISIQSMTTTKTSDPQATLEQIEQLHQVGCDIVRIAIPDEQAAGCVKAIVNGSPLPVVADIHFSHVFALQAIEAGVQGLRINPGNIGSPQRVATVAAAARMHRTPIRIGVNAGSLEKEILQRHGHPGAAAMVESALGHVALLELHNFDLIKISLKASDVQTTMDAYRLIAQQVDYPLHLGVTEAGTLAMGTIKSAIGIGGLLSEGIGDTLRVSLTADPVEEVKVGRQILQALGLRREGVNFISCPTCGRVEVDLMTMAAEVEEKLAHIKQPITVAIMGCAVNGPGEAREADYGIAGGRGRGLLMRRGETIGWYEESQLVKALLELINRDMNTK</sequence>
<feature type="binding site" evidence="7">
    <location>
        <position position="267"/>
    </location>
    <ligand>
        <name>[4Fe-4S] cluster</name>
        <dbReference type="ChEBI" id="CHEBI:49883"/>
    </ligand>
</feature>
<comment type="pathway">
    <text evidence="7">Isoprenoid biosynthesis; isopentenyl diphosphate biosynthesis via DXP pathway; isopentenyl diphosphate from 1-deoxy-D-xylulose 5-phosphate: step 5/6.</text>
</comment>
<comment type="cofactor">
    <cofactor evidence="7">
        <name>[4Fe-4S] cluster</name>
        <dbReference type="ChEBI" id="CHEBI:49883"/>
    </cofactor>
    <text evidence="7">Binds 1 [4Fe-4S] cluster.</text>
</comment>
<dbReference type="Gene3D" id="3.20.20.20">
    <property type="entry name" value="Dihydropteroate synthase-like"/>
    <property type="match status" value="1"/>
</dbReference>
<dbReference type="PANTHER" id="PTHR30454:SF0">
    <property type="entry name" value="4-HYDROXY-3-METHYLBUT-2-EN-1-YL DIPHOSPHATE SYNTHASE (FERREDOXIN), CHLOROPLASTIC"/>
    <property type="match status" value="1"/>
</dbReference>
<reference evidence="10 11" key="1">
    <citation type="submission" date="2020-08" db="EMBL/GenBank/DDBJ databases">
        <title>Genomic Encyclopedia of Type Strains, Phase IV (KMG-IV): sequencing the most valuable type-strain genomes for metagenomic binning, comparative biology and taxonomic classification.</title>
        <authorList>
            <person name="Goeker M."/>
        </authorList>
    </citation>
    <scope>NUCLEOTIDE SEQUENCE [LARGE SCALE GENOMIC DNA]</scope>
    <source>
        <strain evidence="10 11">DSM 22071</strain>
    </source>
</reference>
<dbReference type="UniPathway" id="UPA00056">
    <property type="reaction ID" value="UER00096"/>
</dbReference>
<feature type="domain" description="IspG TIM-barrel" evidence="8">
    <location>
        <begin position="9"/>
        <end position="248"/>
    </location>
</feature>
<dbReference type="SUPFAM" id="SSF56014">
    <property type="entry name" value="Nitrite and sulphite reductase 4Fe-4S domain-like"/>
    <property type="match status" value="1"/>
</dbReference>
<dbReference type="NCBIfam" id="TIGR00612">
    <property type="entry name" value="ispG_gcpE"/>
    <property type="match status" value="1"/>
</dbReference>
<evidence type="ECO:0000256" key="6">
    <source>
        <dbReference type="ARBA" id="ARBA00023229"/>
    </source>
</evidence>
<evidence type="ECO:0000256" key="3">
    <source>
        <dbReference type="ARBA" id="ARBA00023002"/>
    </source>
</evidence>
<dbReference type="NCBIfam" id="NF001540">
    <property type="entry name" value="PRK00366.1"/>
    <property type="match status" value="1"/>
</dbReference>
<keyword evidence="5 7" id="KW-0411">Iron-sulfur</keyword>
<keyword evidence="6 7" id="KW-0414">Isoprene biosynthesis</keyword>
<gene>
    <name evidence="7" type="primary">ispG</name>
    <name evidence="10" type="ORF">HNR37_001545</name>
</gene>
<dbReference type="InterPro" id="IPR058578">
    <property type="entry name" value="IspG_TIM"/>
</dbReference>
<dbReference type="InterPro" id="IPR016425">
    <property type="entry name" value="IspG_bac"/>
</dbReference>
<dbReference type="EC" id="1.17.7.3" evidence="7"/>
<dbReference type="InterPro" id="IPR045854">
    <property type="entry name" value="NO2/SO3_Rdtase_4Fe4S_sf"/>
</dbReference>
<organism evidence="10 11">
    <name type="scientific">Desulfurispira natronophila</name>
    <dbReference type="NCBI Taxonomy" id="682562"/>
    <lineage>
        <taxon>Bacteria</taxon>
        <taxon>Pseudomonadati</taxon>
        <taxon>Chrysiogenota</taxon>
        <taxon>Chrysiogenia</taxon>
        <taxon>Chrysiogenales</taxon>
        <taxon>Chrysiogenaceae</taxon>
        <taxon>Desulfurispira</taxon>
    </lineage>
</organism>
<dbReference type="InterPro" id="IPR011005">
    <property type="entry name" value="Dihydropteroate_synth-like_sf"/>
</dbReference>
<keyword evidence="2 7" id="KW-0479">Metal-binding</keyword>